<name>A0AAD8BRI9_BIOPF</name>
<proteinExistence type="predicted"/>
<reference evidence="1" key="2">
    <citation type="submission" date="2023-04" db="EMBL/GenBank/DDBJ databases">
        <authorList>
            <person name="Bu L."/>
            <person name="Lu L."/>
            <person name="Laidemitt M.R."/>
            <person name="Zhang S.M."/>
            <person name="Mutuku M."/>
            <person name="Mkoji G."/>
            <person name="Steinauer M."/>
            <person name="Loker E.S."/>
        </authorList>
    </citation>
    <scope>NUCLEOTIDE SEQUENCE</scope>
    <source>
        <strain evidence="1">KasaAsao</strain>
        <tissue evidence="1">Whole Snail</tissue>
    </source>
</reference>
<reference evidence="1" key="1">
    <citation type="journal article" date="2023" name="PLoS Negl. Trop. Dis.">
        <title>A genome sequence for Biomphalaria pfeifferi, the major vector snail for the human-infecting parasite Schistosoma mansoni.</title>
        <authorList>
            <person name="Bu L."/>
            <person name="Lu L."/>
            <person name="Laidemitt M.R."/>
            <person name="Zhang S.M."/>
            <person name="Mutuku M."/>
            <person name="Mkoji G."/>
            <person name="Steinauer M."/>
            <person name="Loker E.S."/>
        </authorList>
    </citation>
    <scope>NUCLEOTIDE SEQUENCE</scope>
    <source>
        <strain evidence="1">KasaAsao</strain>
    </source>
</reference>
<accession>A0AAD8BRI9</accession>
<dbReference type="EMBL" id="JASAOG010000042">
    <property type="protein sequence ID" value="KAK0059380.1"/>
    <property type="molecule type" value="Genomic_DNA"/>
</dbReference>
<gene>
    <name evidence="1" type="ORF">Bpfe_011149</name>
</gene>
<sequence length="90" mass="9993">MPEDLTEPGDLTVPEDFTVPGDLTVPEDFTVPGDFTVPEDLSGPGDLIVPEDLPQRYQFDIDKQFSYSTLHPTDTKTSQQVTGMKFSVMK</sequence>
<keyword evidence="2" id="KW-1185">Reference proteome</keyword>
<evidence type="ECO:0000313" key="2">
    <source>
        <dbReference type="Proteomes" id="UP001233172"/>
    </source>
</evidence>
<dbReference type="AlphaFoldDB" id="A0AAD8BRI9"/>
<evidence type="ECO:0000313" key="1">
    <source>
        <dbReference type="EMBL" id="KAK0059380.1"/>
    </source>
</evidence>
<protein>
    <submittedName>
        <fullName evidence="1">Uncharacterized protein</fullName>
    </submittedName>
</protein>
<comment type="caution">
    <text evidence="1">The sequence shown here is derived from an EMBL/GenBank/DDBJ whole genome shotgun (WGS) entry which is preliminary data.</text>
</comment>
<organism evidence="1 2">
    <name type="scientific">Biomphalaria pfeifferi</name>
    <name type="common">Bloodfluke planorb</name>
    <name type="synonym">Freshwater snail</name>
    <dbReference type="NCBI Taxonomy" id="112525"/>
    <lineage>
        <taxon>Eukaryota</taxon>
        <taxon>Metazoa</taxon>
        <taxon>Spiralia</taxon>
        <taxon>Lophotrochozoa</taxon>
        <taxon>Mollusca</taxon>
        <taxon>Gastropoda</taxon>
        <taxon>Heterobranchia</taxon>
        <taxon>Euthyneura</taxon>
        <taxon>Panpulmonata</taxon>
        <taxon>Hygrophila</taxon>
        <taxon>Lymnaeoidea</taxon>
        <taxon>Planorbidae</taxon>
        <taxon>Biomphalaria</taxon>
    </lineage>
</organism>
<dbReference type="Proteomes" id="UP001233172">
    <property type="component" value="Unassembled WGS sequence"/>
</dbReference>